<feature type="domain" description="Reverse transcriptase zinc-binding" evidence="1">
    <location>
        <begin position="111"/>
        <end position="161"/>
    </location>
</feature>
<name>A0A3P6ED32_BRAOL</name>
<reference evidence="2" key="1">
    <citation type="submission" date="2018-11" db="EMBL/GenBank/DDBJ databases">
        <authorList>
            <consortium name="Genoscope - CEA"/>
            <person name="William W."/>
        </authorList>
    </citation>
    <scope>NUCLEOTIDE SEQUENCE</scope>
</reference>
<evidence type="ECO:0000313" key="2">
    <source>
        <dbReference type="EMBL" id="VDD42187.1"/>
    </source>
</evidence>
<protein>
    <recommendedName>
        <fullName evidence="1">Reverse transcriptase zinc-binding domain-containing protein</fullName>
    </recommendedName>
</protein>
<dbReference type="AlphaFoldDB" id="A0A3P6ED32"/>
<dbReference type="EMBL" id="LR031877">
    <property type="protein sequence ID" value="VDD42187.1"/>
    <property type="molecule type" value="Genomic_DNA"/>
</dbReference>
<organism evidence="2">
    <name type="scientific">Brassica oleracea</name>
    <name type="common">Wild cabbage</name>
    <dbReference type="NCBI Taxonomy" id="3712"/>
    <lineage>
        <taxon>Eukaryota</taxon>
        <taxon>Viridiplantae</taxon>
        <taxon>Streptophyta</taxon>
        <taxon>Embryophyta</taxon>
        <taxon>Tracheophyta</taxon>
        <taxon>Spermatophyta</taxon>
        <taxon>Magnoliopsida</taxon>
        <taxon>eudicotyledons</taxon>
        <taxon>Gunneridae</taxon>
        <taxon>Pentapetalae</taxon>
        <taxon>rosids</taxon>
        <taxon>malvids</taxon>
        <taxon>Brassicales</taxon>
        <taxon>Brassicaceae</taxon>
        <taxon>Brassiceae</taxon>
        <taxon>Brassica</taxon>
    </lineage>
</organism>
<sequence>MWKKLLKLRPLAMQLTKKEVNSGATTSFWFEKWSSIGQLIELTGARGCMDLDFMGVPDYYSVAEAKRNRRRRNHRVDILNQKEEEIGKFGNCRDEDVALWKQAEGKFMAKFSTSKTWDQVRERRPNCVWHKGVWFSQSTPKYAFIIWIALKERLLTTDRMQQ</sequence>
<dbReference type="InterPro" id="IPR026960">
    <property type="entry name" value="RVT-Znf"/>
</dbReference>
<dbReference type="Pfam" id="PF13966">
    <property type="entry name" value="zf-RVT"/>
    <property type="match status" value="1"/>
</dbReference>
<gene>
    <name evidence="2" type="ORF">BOLC5T29734H</name>
</gene>
<proteinExistence type="predicted"/>
<evidence type="ECO:0000259" key="1">
    <source>
        <dbReference type="Pfam" id="PF13966"/>
    </source>
</evidence>
<accession>A0A3P6ED32</accession>